<dbReference type="Gene3D" id="3.30.1340.30">
    <property type="match status" value="1"/>
</dbReference>
<accession>A0A8J3C527</accession>
<dbReference type="EMBL" id="BMMX01000069">
    <property type="protein sequence ID" value="GGL19676.1"/>
    <property type="molecule type" value="Genomic_DNA"/>
</dbReference>
<dbReference type="PROSITE" id="PS50914">
    <property type="entry name" value="BON"/>
    <property type="match status" value="1"/>
</dbReference>
<sequence>MYPVWPQWEDGDDRRLQHDERDDPTMSETPPWSYLDEVDEALVEGVAERLVADTTIRGRRVQVTVQNCVVILEGNVDTAESKDAAGRQAWATPGVYDVCNMLTTDA</sequence>
<dbReference type="Pfam" id="PF04972">
    <property type="entry name" value="BON"/>
    <property type="match status" value="1"/>
</dbReference>
<reference evidence="3" key="2">
    <citation type="submission" date="2020-09" db="EMBL/GenBank/DDBJ databases">
        <authorList>
            <person name="Sun Q."/>
            <person name="Zhou Y."/>
        </authorList>
    </citation>
    <scope>NUCLEOTIDE SEQUENCE</scope>
    <source>
        <strain evidence="3">CGMCC 4.7299</strain>
    </source>
</reference>
<evidence type="ECO:0000313" key="4">
    <source>
        <dbReference type="Proteomes" id="UP000656042"/>
    </source>
</evidence>
<keyword evidence="4" id="KW-1185">Reference proteome</keyword>
<proteinExistence type="predicted"/>
<dbReference type="AlphaFoldDB" id="A0A8J3C527"/>
<dbReference type="RefSeq" id="WP_189082972.1">
    <property type="nucleotide sequence ID" value="NZ_BMMX01000069.1"/>
</dbReference>
<evidence type="ECO:0000256" key="1">
    <source>
        <dbReference type="SAM" id="MobiDB-lite"/>
    </source>
</evidence>
<reference evidence="3" key="1">
    <citation type="journal article" date="2014" name="Int. J. Syst. Evol. Microbiol.">
        <title>Complete genome sequence of Corynebacterium casei LMG S-19264T (=DSM 44701T), isolated from a smear-ripened cheese.</title>
        <authorList>
            <consortium name="US DOE Joint Genome Institute (JGI-PGF)"/>
            <person name="Walter F."/>
            <person name="Albersmeier A."/>
            <person name="Kalinowski J."/>
            <person name="Ruckert C."/>
        </authorList>
    </citation>
    <scope>NUCLEOTIDE SEQUENCE</scope>
    <source>
        <strain evidence="3">CGMCC 4.7299</strain>
    </source>
</reference>
<comment type="caution">
    <text evidence="3">The sequence shown here is derived from an EMBL/GenBank/DDBJ whole genome shotgun (WGS) entry which is preliminary data.</text>
</comment>
<feature type="domain" description="BON" evidence="2">
    <location>
        <begin position="38"/>
        <end position="106"/>
    </location>
</feature>
<evidence type="ECO:0000313" key="3">
    <source>
        <dbReference type="EMBL" id="GGL19676.1"/>
    </source>
</evidence>
<feature type="region of interest" description="Disordered" evidence="1">
    <location>
        <begin position="1"/>
        <end position="32"/>
    </location>
</feature>
<feature type="compositionally biased region" description="Basic and acidic residues" evidence="1">
    <location>
        <begin position="12"/>
        <end position="24"/>
    </location>
</feature>
<name>A0A8J3C527_9ACTN</name>
<dbReference type="InterPro" id="IPR007055">
    <property type="entry name" value="BON_dom"/>
</dbReference>
<gene>
    <name evidence="3" type="ORF">GCM10012284_62840</name>
</gene>
<organism evidence="3 4">
    <name type="scientific">Mangrovihabitans endophyticus</name>
    <dbReference type="NCBI Taxonomy" id="1751298"/>
    <lineage>
        <taxon>Bacteria</taxon>
        <taxon>Bacillati</taxon>
        <taxon>Actinomycetota</taxon>
        <taxon>Actinomycetes</taxon>
        <taxon>Micromonosporales</taxon>
        <taxon>Micromonosporaceae</taxon>
        <taxon>Mangrovihabitans</taxon>
    </lineage>
</organism>
<protein>
    <recommendedName>
        <fullName evidence="2">BON domain-containing protein</fullName>
    </recommendedName>
</protein>
<dbReference type="Proteomes" id="UP000656042">
    <property type="component" value="Unassembled WGS sequence"/>
</dbReference>
<evidence type="ECO:0000259" key="2">
    <source>
        <dbReference type="PROSITE" id="PS50914"/>
    </source>
</evidence>